<evidence type="ECO:0000313" key="3">
    <source>
        <dbReference type="Proteomes" id="UP000465712"/>
    </source>
</evidence>
<dbReference type="AlphaFoldDB" id="A0A7X4W8Z0"/>
<sequence length="255" mass="30046">MSSSQYIFDTSLPHCQWWLAITSPQICYSRDLYDYHIPGMRKTDDDLEAWGRSITDSWGIENRRDWHQVIHQLAMAEVHGKIWMSEFSRRACMTSSGWEQRIADADDEVAQGEMRFLDVVYRHVGQVGFKAWDYCRGSFLTRAGYVLGMVTQEEFAFLLNYFSQQIQKQFSGWEQYQHSFIFGRSYWEYINDQDDDQVNIPYLLNSGFSIGYSQFFNLIENDPDIPIPALNWHTELPDIRIPETLRSLLNEKEEG</sequence>
<dbReference type="RefSeq" id="WP_161442916.1">
    <property type="nucleotide sequence ID" value="NZ_WXWU01000029.1"/>
</dbReference>
<reference evidence="2 3" key="1">
    <citation type="submission" date="2017-05" db="EMBL/GenBank/DDBJ databases">
        <title>High clonality and local adaptation shapes Vibrionaceae linages within an endangered oasis.</title>
        <authorList>
            <person name="Vazquez-Rosas-Landa M."/>
        </authorList>
    </citation>
    <scope>NUCLEOTIDE SEQUENCE [LARGE SCALE GENOMIC DNA]</scope>
    <source>
        <strain evidence="2 3">P46_P4S1P180</strain>
    </source>
</reference>
<accession>A0A7X4W8Z0</accession>
<dbReference type="Pfam" id="PF06889">
    <property type="entry name" value="DUF1266"/>
    <property type="match status" value="1"/>
</dbReference>
<feature type="domain" description="DUF1266" evidence="1">
    <location>
        <begin position="54"/>
        <end position="228"/>
    </location>
</feature>
<dbReference type="EMBL" id="WXWW01000059">
    <property type="protein sequence ID" value="NAW64283.1"/>
    <property type="molecule type" value="Genomic_DNA"/>
</dbReference>
<organism evidence="2 3">
    <name type="scientific">Photobacterium halotolerans</name>
    <dbReference type="NCBI Taxonomy" id="265726"/>
    <lineage>
        <taxon>Bacteria</taxon>
        <taxon>Pseudomonadati</taxon>
        <taxon>Pseudomonadota</taxon>
        <taxon>Gammaproteobacteria</taxon>
        <taxon>Vibrionales</taxon>
        <taxon>Vibrionaceae</taxon>
        <taxon>Photobacterium</taxon>
    </lineage>
</organism>
<evidence type="ECO:0000313" key="2">
    <source>
        <dbReference type="EMBL" id="NAW64283.1"/>
    </source>
</evidence>
<comment type="caution">
    <text evidence="2">The sequence shown here is derived from an EMBL/GenBank/DDBJ whole genome shotgun (WGS) entry which is preliminary data.</text>
</comment>
<evidence type="ECO:0000259" key="1">
    <source>
        <dbReference type="Pfam" id="PF06889"/>
    </source>
</evidence>
<name>A0A7X4W8Z0_9GAMM</name>
<dbReference type="Proteomes" id="UP000465712">
    <property type="component" value="Unassembled WGS sequence"/>
</dbReference>
<dbReference type="InterPro" id="IPR009677">
    <property type="entry name" value="DUF1266"/>
</dbReference>
<proteinExistence type="predicted"/>
<dbReference type="OrthoDB" id="8970044at2"/>
<gene>
    <name evidence="2" type="ORF">CAG72_03540</name>
</gene>
<protein>
    <submittedName>
        <fullName evidence="2">DUF1266 domain-containing protein</fullName>
    </submittedName>
</protein>